<gene>
    <name evidence="2" type="ORF">DI609_04140</name>
</gene>
<dbReference type="Pfam" id="PF11255">
    <property type="entry name" value="DUF3054"/>
    <property type="match status" value="1"/>
</dbReference>
<feature type="transmembrane region" description="Helical" evidence="1">
    <location>
        <begin position="20"/>
        <end position="40"/>
    </location>
</feature>
<dbReference type="EMBL" id="QFNY01000072">
    <property type="protein sequence ID" value="PZP01424.1"/>
    <property type="molecule type" value="Genomic_DNA"/>
</dbReference>
<feature type="transmembrane region" description="Helical" evidence="1">
    <location>
        <begin position="109"/>
        <end position="127"/>
    </location>
</feature>
<comment type="caution">
    <text evidence="2">The sequence shown here is derived from an EMBL/GenBank/DDBJ whole genome shotgun (WGS) entry which is preliminary data.</text>
</comment>
<evidence type="ECO:0000313" key="3">
    <source>
        <dbReference type="Proteomes" id="UP000249451"/>
    </source>
</evidence>
<accession>A0A2W5B6U7</accession>
<organism evidence="2 3">
    <name type="scientific">Corynebacterium urealyticum</name>
    <dbReference type="NCBI Taxonomy" id="43771"/>
    <lineage>
        <taxon>Bacteria</taxon>
        <taxon>Bacillati</taxon>
        <taxon>Actinomycetota</taxon>
        <taxon>Actinomycetes</taxon>
        <taxon>Mycobacteriales</taxon>
        <taxon>Corynebacteriaceae</taxon>
        <taxon>Corynebacterium</taxon>
    </lineage>
</organism>
<keyword evidence="1" id="KW-1133">Transmembrane helix</keyword>
<keyword evidence="1" id="KW-0812">Transmembrane</keyword>
<evidence type="ECO:0000313" key="2">
    <source>
        <dbReference type="EMBL" id="PZP01424.1"/>
    </source>
</evidence>
<dbReference type="AlphaFoldDB" id="A0A2W5B6U7"/>
<proteinExistence type="predicted"/>
<dbReference type="Proteomes" id="UP000249451">
    <property type="component" value="Unassembled WGS sequence"/>
</dbReference>
<dbReference type="InterPro" id="IPR021414">
    <property type="entry name" value="DUF3054"/>
</dbReference>
<feature type="transmembrane region" description="Helical" evidence="1">
    <location>
        <begin position="55"/>
        <end position="74"/>
    </location>
</feature>
<protein>
    <submittedName>
        <fullName evidence="2">DUF3054 domain-containing protein</fullName>
    </submittedName>
</protein>
<feature type="transmembrane region" description="Helical" evidence="1">
    <location>
        <begin position="86"/>
        <end position="103"/>
    </location>
</feature>
<reference evidence="2 3" key="1">
    <citation type="submission" date="2017-11" db="EMBL/GenBank/DDBJ databases">
        <title>Infants hospitalized years apart are colonized by the same room-sourced microbial strains.</title>
        <authorList>
            <person name="Brooks B."/>
            <person name="Olm M.R."/>
            <person name="Firek B.A."/>
            <person name="Baker R."/>
            <person name="Thomas B.C."/>
            <person name="Morowitz M.J."/>
            <person name="Banfield J.F."/>
        </authorList>
    </citation>
    <scope>NUCLEOTIDE SEQUENCE [LARGE SCALE GENOMIC DNA]</scope>
    <source>
        <strain evidence="2">S2_012_000_R3_87</strain>
    </source>
</reference>
<sequence>MSTAPHNAAAPTTTAPTSGALAPVLDLLALLIFALLARLAHDDGSGFSVLRWLDTAWPFMLGAAIVWGILLATGARAAGQALRTGVFVWLGSLIVGLGIWGIRNSAIPHWSFILVATVMSALLLFGWRGIAQLRARKS</sequence>
<evidence type="ECO:0000256" key="1">
    <source>
        <dbReference type="SAM" id="Phobius"/>
    </source>
</evidence>
<name>A0A2W5B6U7_9CORY</name>
<keyword evidence="1" id="KW-0472">Membrane</keyword>